<evidence type="ECO:0000313" key="6">
    <source>
        <dbReference type="EMBL" id="KAK4140680.1"/>
    </source>
</evidence>
<dbReference type="RefSeq" id="XP_062634051.1">
    <property type="nucleotide sequence ID" value="XM_062781872.1"/>
</dbReference>
<feature type="signal peptide" evidence="5">
    <location>
        <begin position="1"/>
        <end position="22"/>
    </location>
</feature>
<dbReference type="FunFam" id="1.10.246.130:FF:000001">
    <property type="entry name" value="Gamma-glutamyltransferase 5 isoform 1"/>
    <property type="match status" value="1"/>
</dbReference>
<dbReference type="InterPro" id="IPR029055">
    <property type="entry name" value="Ntn_hydrolases_N"/>
</dbReference>
<dbReference type="EMBL" id="MU853625">
    <property type="protein sequence ID" value="KAK4140680.1"/>
    <property type="molecule type" value="Genomic_DNA"/>
</dbReference>
<comment type="catalytic activity">
    <reaction evidence="3">
        <text>an N-terminal (5-L-glutamyl)-[peptide] + an alpha-amino acid = 5-L-glutamyl amino acid + an N-terminal L-alpha-aminoacyl-[peptide]</text>
        <dbReference type="Rhea" id="RHEA:23904"/>
        <dbReference type="Rhea" id="RHEA-COMP:9780"/>
        <dbReference type="Rhea" id="RHEA-COMP:9795"/>
        <dbReference type="ChEBI" id="CHEBI:77644"/>
        <dbReference type="ChEBI" id="CHEBI:78597"/>
        <dbReference type="ChEBI" id="CHEBI:78599"/>
        <dbReference type="ChEBI" id="CHEBI:78608"/>
        <dbReference type="EC" id="2.3.2.2"/>
    </reaction>
</comment>
<keyword evidence="3" id="KW-0012">Acyltransferase</keyword>
<evidence type="ECO:0000256" key="2">
    <source>
        <dbReference type="PIRSR" id="PIRSR600101-2"/>
    </source>
</evidence>
<feature type="chain" id="PRO_5042824337" description="Glutathione hydrolase" evidence="5">
    <location>
        <begin position="23"/>
        <end position="575"/>
    </location>
</feature>
<dbReference type="InterPro" id="IPR000101">
    <property type="entry name" value="GGT_peptidase"/>
</dbReference>
<dbReference type="Gene3D" id="3.60.20.40">
    <property type="match status" value="1"/>
</dbReference>
<feature type="binding site" evidence="2">
    <location>
        <position position="426"/>
    </location>
    <ligand>
        <name>L-glutamate</name>
        <dbReference type="ChEBI" id="CHEBI:29985"/>
    </ligand>
</feature>
<sequence length="575" mass="62151">MRHSSLLPYWLAVLAQLTPGLASPVDQQHVDHKKHHPIPKGGHGAVASESSICSKIGIDLIAKGGSAADAMVGTTLCVGVIGMYHSGIGGGGFMLVRDRRGHYETINYRETAPAAAFQDMYAGNENGSVFGGLAVGVPGELKGLDHLHRKYGRLPWKDVVLPAVHVARDGFNVTEDLVRYMASATANGNTFLTDDPLWAQDFAPNGKLLELGEIITRKRYANTLEKIAHQGIDVFYKGELAKSMIDLIQSTNGTMTLEDLAGYNVDVQRALNVTYDKFRLFSTDAPSSGAITTSILKTLWQYGRKDLPDVNLTTQRFVEATKFAYGARLQFGDPVYTTNTTDLETYLLQDSTARDIRSRILDDRTQEVEAYNPLSLYMPESHGTSHIVTSDASGLTVSSTTTINLLFGAQIITPETGIILNNEMDDFSQPGKNNSFGYAPSPANFIAAGKRPLSSISPLIVEHACNGTLYFATGAAGGSRIITATTQVAWNILAYGTSLHDAIAHPRLHHQLLPDTLSVENGYDAGVVASLQAKGHEVAWIAPGQSSAQGLMRHWDGRFEAVGETRQVNSAGYTV</sequence>
<dbReference type="SUPFAM" id="SSF56235">
    <property type="entry name" value="N-terminal nucleophile aminohydrolases (Ntn hydrolases)"/>
    <property type="match status" value="1"/>
</dbReference>
<feature type="region of interest" description="Disordered" evidence="4">
    <location>
        <begin position="25"/>
        <end position="46"/>
    </location>
</feature>
<evidence type="ECO:0000256" key="4">
    <source>
        <dbReference type="SAM" id="MobiDB-lite"/>
    </source>
</evidence>
<dbReference type="InterPro" id="IPR043137">
    <property type="entry name" value="GGT_ssub_C"/>
</dbReference>
<dbReference type="Proteomes" id="UP001302676">
    <property type="component" value="Unassembled WGS sequence"/>
</dbReference>
<feature type="binding site" evidence="2">
    <location>
        <position position="478"/>
    </location>
    <ligand>
        <name>L-glutamate</name>
        <dbReference type="ChEBI" id="CHEBI:29985"/>
    </ligand>
</feature>
<dbReference type="AlphaFoldDB" id="A0AAN6UX75"/>
<dbReference type="GO" id="GO:0036374">
    <property type="term" value="F:glutathione hydrolase activity"/>
    <property type="evidence" value="ECO:0007669"/>
    <property type="project" value="UniProtKB-UniRule"/>
</dbReference>
<evidence type="ECO:0000256" key="5">
    <source>
        <dbReference type="SAM" id="SignalP"/>
    </source>
</evidence>
<organism evidence="6 7">
    <name type="scientific">Dichotomopilus funicola</name>
    <dbReference type="NCBI Taxonomy" id="1934379"/>
    <lineage>
        <taxon>Eukaryota</taxon>
        <taxon>Fungi</taxon>
        <taxon>Dikarya</taxon>
        <taxon>Ascomycota</taxon>
        <taxon>Pezizomycotina</taxon>
        <taxon>Sordariomycetes</taxon>
        <taxon>Sordariomycetidae</taxon>
        <taxon>Sordariales</taxon>
        <taxon>Chaetomiaceae</taxon>
        <taxon>Dichotomopilus</taxon>
    </lineage>
</organism>
<comment type="function">
    <text evidence="3">Cleaves the gamma-glutamyl peptide bond of glutathione and glutathione conjugates.</text>
</comment>
<evidence type="ECO:0000256" key="3">
    <source>
        <dbReference type="RuleBase" id="RU368068"/>
    </source>
</evidence>
<dbReference type="FunFam" id="3.60.20.40:FF:000008">
    <property type="entry name" value="Gamma-glutamyltranspeptidase (Eurofung)"/>
    <property type="match status" value="1"/>
</dbReference>
<dbReference type="Gene3D" id="1.10.246.130">
    <property type="match status" value="1"/>
</dbReference>
<dbReference type="PRINTS" id="PR01210">
    <property type="entry name" value="GGTRANSPTASE"/>
</dbReference>
<reference evidence="6" key="2">
    <citation type="submission" date="2023-05" db="EMBL/GenBank/DDBJ databases">
        <authorList>
            <consortium name="Lawrence Berkeley National Laboratory"/>
            <person name="Steindorff A."/>
            <person name="Hensen N."/>
            <person name="Bonometti L."/>
            <person name="Westerberg I."/>
            <person name="Brannstrom I.O."/>
            <person name="Guillou S."/>
            <person name="Cros-Aarteil S."/>
            <person name="Calhoun S."/>
            <person name="Haridas S."/>
            <person name="Kuo A."/>
            <person name="Mondo S."/>
            <person name="Pangilinan J."/>
            <person name="Riley R."/>
            <person name="Labutti K."/>
            <person name="Andreopoulos B."/>
            <person name="Lipzen A."/>
            <person name="Chen C."/>
            <person name="Yanf M."/>
            <person name="Daum C."/>
            <person name="Ng V."/>
            <person name="Clum A."/>
            <person name="Ohm R."/>
            <person name="Martin F."/>
            <person name="Silar P."/>
            <person name="Natvig D."/>
            <person name="Lalanne C."/>
            <person name="Gautier V."/>
            <person name="Ament-Velasquez S.L."/>
            <person name="Kruys A."/>
            <person name="Hutchinson M.I."/>
            <person name="Powell A.J."/>
            <person name="Barry K."/>
            <person name="Miller A.N."/>
            <person name="Grigoriev I.V."/>
            <person name="Debuchy R."/>
            <person name="Gladieux P."/>
            <person name="Thoren M.H."/>
            <person name="Johannesson H."/>
        </authorList>
    </citation>
    <scope>NUCLEOTIDE SEQUENCE</scope>
    <source>
        <strain evidence="6">CBS 141.50</strain>
    </source>
</reference>
<dbReference type="InterPro" id="IPR043138">
    <property type="entry name" value="GGT_lsub"/>
</dbReference>
<comment type="pathway">
    <text evidence="3">Sulfur metabolism; glutathione metabolism.</text>
</comment>
<dbReference type="GO" id="GO:0005886">
    <property type="term" value="C:plasma membrane"/>
    <property type="evidence" value="ECO:0007669"/>
    <property type="project" value="TreeGrafter"/>
</dbReference>
<comment type="catalytic activity">
    <reaction evidence="3">
        <text>glutathione + H2O = L-cysteinylglycine + L-glutamate</text>
        <dbReference type="Rhea" id="RHEA:28807"/>
        <dbReference type="ChEBI" id="CHEBI:15377"/>
        <dbReference type="ChEBI" id="CHEBI:29985"/>
        <dbReference type="ChEBI" id="CHEBI:57925"/>
        <dbReference type="ChEBI" id="CHEBI:61694"/>
        <dbReference type="EC" id="3.4.19.13"/>
    </reaction>
</comment>
<comment type="catalytic activity">
    <reaction evidence="3">
        <text>an S-substituted glutathione + H2O = an S-substituted L-cysteinylglycine + L-glutamate</text>
        <dbReference type="Rhea" id="RHEA:59468"/>
        <dbReference type="ChEBI" id="CHEBI:15377"/>
        <dbReference type="ChEBI" id="CHEBI:29985"/>
        <dbReference type="ChEBI" id="CHEBI:90779"/>
        <dbReference type="ChEBI" id="CHEBI:143103"/>
        <dbReference type="EC" id="3.4.19.13"/>
    </reaction>
</comment>
<dbReference type="GO" id="GO:0103068">
    <property type="term" value="F:leukotriene C4 gamma-glutamyl transferase activity"/>
    <property type="evidence" value="ECO:0007669"/>
    <property type="project" value="UniProtKB-EC"/>
</dbReference>
<dbReference type="EC" id="2.3.2.2" evidence="3"/>
<keyword evidence="7" id="KW-1185">Reference proteome</keyword>
<feature type="binding site" evidence="2">
    <location>
        <begin position="402"/>
        <end position="404"/>
    </location>
    <ligand>
        <name>L-glutamate</name>
        <dbReference type="ChEBI" id="CHEBI:29985"/>
    </ligand>
</feature>
<evidence type="ECO:0000256" key="1">
    <source>
        <dbReference type="PIRSR" id="PIRSR600101-1"/>
    </source>
</evidence>
<reference evidence="6" key="1">
    <citation type="journal article" date="2023" name="Mol. Phylogenet. Evol.">
        <title>Genome-scale phylogeny and comparative genomics of the fungal order Sordariales.</title>
        <authorList>
            <person name="Hensen N."/>
            <person name="Bonometti L."/>
            <person name="Westerberg I."/>
            <person name="Brannstrom I.O."/>
            <person name="Guillou S."/>
            <person name="Cros-Aarteil S."/>
            <person name="Calhoun S."/>
            <person name="Haridas S."/>
            <person name="Kuo A."/>
            <person name="Mondo S."/>
            <person name="Pangilinan J."/>
            <person name="Riley R."/>
            <person name="LaButti K."/>
            <person name="Andreopoulos B."/>
            <person name="Lipzen A."/>
            <person name="Chen C."/>
            <person name="Yan M."/>
            <person name="Daum C."/>
            <person name="Ng V."/>
            <person name="Clum A."/>
            <person name="Steindorff A."/>
            <person name="Ohm R.A."/>
            <person name="Martin F."/>
            <person name="Silar P."/>
            <person name="Natvig D.O."/>
            <person name="Lalanne C."/>
            <person name="Gautier V."/>
            <person name="Ament-Velasquez S.L."/>
            <person name="Kruys A."/>
            <person name="Hutchinson M.I."/>
            <person name="Powell A.J."/>
            <person name="Barry K."/>
            <person name="Miller A.N."/>
            <person name="Grigoriev I.V."/>
            <person name="Debuchy R."/>
            <person name="Gladieux P."/>
            <person name="Hiltunen Thoren M."/>
            <person name="Johannesson H."/>
        </authorList>
    </citation>
    <scope>NUCLEOTIDE SEQUENCE</scope>
    <source>
        <strain evidence="6">CBS 141.50</strain>
    </source>
</reference>
<keyword evidence="5" id="KW-0732">Signal</keyword>
<dbReference type="EC" id="3.4.19.13" evidence="3"/>
<dbReference type="GeneID" id="87818485"/>
<dbReference type="PANTHER" id="PTHR11686:SF62">
    <property type="entry name" value="GLUTATHIONE HYDROLASE"/>
    <property type="match status" value="1"/>
</dbReference>
<feature type="binding site" evidence="2">
    <location>
        <begin position="454"/>
        <end position="455"/>
    </location>
    <ligand>
        <name>L-glutamate</name>
        <dbReference type="ChEBI" id="CHEBI:29985"/>
    </ligand>
</feature>
<evidence type="ECO:0000313" key="7">
    <source>
        <dbReference type="Proteomes" id="UP001302676"/>
    </source>
</evidence>
<keyword evidence="3" id="KW-0808">Transferase</keyword>
<feature type="binding site" evidence="2">
    <location>
        <position position="109"/>
    </location>
    <ligand>
        <name>L-glutamate</name>
        <dbReference type="ChEBI" id="CHEBI:29985"/>
    </ligand>
</feature>
<dbReference type="PANTHER" id="PTHR11686">
    <property type="entry name" value="GAMMA GLUTAMYL TRANSPEPTIDASE"/>
    <property type="match status" value="1"/>
</dbReference>
<dbReference type="GO" id="GO:0006751">
    <property type="term" value="P:glutathione catabolic process"/>
    <property type="evidence" value="ECO:0007669"/>
    <property type="project" value="UniProtKB-UniRule"/>
</dbReference>
<protein>
    <recommendedName>
        <fullName evidence="3">Glutathione hydrolase</fullName>
        <ecNumber evidence="3">2.3.2.2</ecNumber>
        <ecNumber evidence="3">3.4.19.13</ecNumber>
    </recommendedName>
    <alternativeName>
        <fullName evidence="3">Gamma-glutamyltransferase</fullName>
    </alternativeName>
    <alternativeName>
        <fullName evidence="3">Gamma-glutamyltranspeptidase</fullName>
    </alternativeName>
</protein>
<name>A0AAN6UX75_9PEZI</name>
<keyword evidence="3" id="KW-0378">Hydrolase</keyword>
<proteinExistence type="predicted"/>
<gene>
    <name evidence="6" type="ORF">C8A04DRAFT_31767</name>
</gene>
<feature type="active site" description="Nucleophile" evidence="1">
    <location>
        <position position="384"/>
    </location>
</feature>
<comment type="caution">
    <text evidence="6">The sequence shown here is derived from an EMBL/GenBank/DDBJ whole genome shotgun (WGS) entry which is preliminary data.</text>
</comment>
<dbReference type="NCBIfam" id="TIGR00066">
    <property type="entry name" value="g_glut_trans"/>
    <property type="match status" value="1"/>
</dbReference>
<accession>A0AAN6UX75</accession>
<dbReference type="Pfam" id="PF01019">
    <property type="entry name" value="G_glu_transpept"/>
    <property type="match status" value="1"/>
</dbReference>